<sequence length="97" mass="11639">MKDKFSVAGKYHENGCTKLSSEIHDILRELQTFQKETDRFIQPQTFERERETDRFIQLQTFIHVENPTNDLFELSSINDVAMREHTLHLEKSDERNR</sequence>
<dbReference type="EMBL" id="HACG01023442">
    <property type="protein sequence ID" value="CEK70307.1"/>
    <property type="molecule type" value="Transcribed_RNA"/>
</dbReference>
<evidence type="ECO:0000313" key="1">
    <source>
        <dbReference type="EMBL" id="CEK70307.1"/>
    </source>
</evidence>
<proteinExistence type="predicted"/>
<dbReference type="AlphaFoldDB" id="A0A0B6ZPI6"/>
<organism evidence="1">
    <name type="scientific">Arion vulgaris</name>
    <dbReference type="NCBI Taxonomy" id="1028688"/>
    <lineage>
        <taxon>Eukaryota</taxon>
        <taxon>Metazoa</taxon>
        <taxon>Spiralia</taxon>
        <taxon>Lophotrochozoa</taxon>
        <taxon>Mollusca</taxon>
        <taxon>Gastropoda</taxon>
        <taxon>Heterobranchia</taxon>
        <taxon>Euthyneura</taxon>
        <taxon>Panpulmonata</taxon>
        <taxon>Eupulmonata</taxon>
        <taxon>Stylommatophora</taxon>
        <taxon>Helicina</taxon>
        <taxon>Arionoidea</taxon>
        <taxon>Arionidae</taxon>
        <taxon>Arion</taxon>
    </lineage>
</organism>
<feature type="non-terminal residue" evidence="1">
    <location>
        <position position="97"/>
    </location>
</feature>
<gene>
    <name evidence="1" type="primary">ORF73606</name>
</gene>
<accession>A0A0B6ZPI6</accession>
<reference evidence="1" key="1">
    <citation type="submission" date="2014-12" db="EMBL/GenBank/DDBJ databases">
        <title>Insight into the proteome of Arion vulgaris.</title>
        <authorList>
            <person name="Aradska J."/>
            <person name="Bulat T."/>
            <person name="Smidak R."/>
            <person name="Sarate P."/>
            <person name="Gangsoo J."/>
            <person name="Sialana F."/>
            <person name="Bilban M."/>
            <person name="Lubec G."/>
        </authorList>
    </citation>
    <scope>NUCLEOTIDE SEQUENCE</scope>
    <source>
        <tissue evidence="1">Skin</tissue>
    </source>
</reference>
<protein>
    <submittedName>
        <fullName evidence="1">Uncharacterized protein</fullName>
    </submittedName>
</protein>
<name>A0A0B6ZPI6_9EUPU</name>